<protein>
    <recommendedName>
        <fullName evidence="1">HAT C-terminal dimerisation domain-containing protein</fullName>
    </recommendedName>
</protein>
<dbReference type="EMBL" id="CAVLEF010000005">
    <property type="protein sequence ID" value="CAK1544338.1"/>
    <property type="molecule type" value="Genomic_DNA"/>
</dbReference>
<proteinExistence type="predicted"/>
<dbReference type="AlphaFoldDB" id="A0AAV1J724"/>
<comment type="caution">
    <text evidence="2">The sequence shown here is derived from an EMBL/GenBank/DDBJ whole genome shotgun (WGS) entry which is preliminary data.</text>
</comment>
<name>A0AAV1J724_9NEOP</name>
<dbReference type="InterPro" id="IPR008906">
    <property type="entry name" value="HATC_C_dom"/>
</dbReference>
<evidence type="ECO:0000259" key="1">
    <source>
        <dbReference type="Pfam" id="PF05699"/>
    </source>
</evidence>
<dbReference type="Pfam" id="PF05699">
    <property type="entry name" value="Dimer_Tnp_hAT"/>
    <property type="match status" value="1"/>
</dbReference>
<feature type="domain" description="HAT C-terminal dimerisation" evidence="1">
    <location>
        <begin position="113"/>
        <end position="181"/>
    </location>
</feature>
<gene>
    <name evidence="2" type="ORF">LNINA_LOCUS4092</name>
</gene>
<keyword evidence="3" id="KW-1185">Reference proteome</keyword>
<dbReference type="GO" id="GO:0046983">
    <property type="term" value="F:protein dimerization activity"/>
    <property type="evidence" value="ECO:0007669"/>
    <property type="project" value="InterPro"/>
</dbReference>
<organism evidence="2 3">
    <name type="scientific">Leptosia nina</name>
    <dbReference type="NCBI Taxonomy" id="320188"/>
    <lineage>
        <taxon>Eukaryota</taxon>
        <taxon>Metazoa</taxon>
        <taxon>Ecdysozoa</taxon>
        <taxon>Arthropoda</taxon>
        <taxon>Hexapoda</taxon>
        <taxon>Insecta</taxon>
        <taxon>Pterygota</taxon>
        <taxon>Neoptera</taxon>
        <taxon>Endopterygota</taxon>
        <taxon>Lepidoptera</taxon>
        <taxon>Glossata</taxon>
        <taxon>Ditrysia</taxon>
        <taxon>Papilionoidea</taxon>
        <taxon>Pieridae</taxon>
        <taxon>Pierinae</taxon>
        <taxon>Leptosia</taxon>
    </lineage>
</organism>
<evidence type="ECO:0000313" key="3">
    <source>
        <dbReference type="Proteomes" id="UP001497472"/>
    </source>
</evidence>
<sequence length="184" mass="21075">MVEHIIKLLEPITQKIFKLEGNGIQINEVYMAFKDIKSTLNSVLPEISILDEQHKQNINNNVTFQHIGIELDEEREVDAMEYIHEVSQLLNIDVGIDLANYRAKEGLWGKSFSWKNVTEMDPVVWWKGLCRSKLLSRVAVRILTAPCTSAATESTFSTHAHIHSHKRNRLTTDRAAKVAYISYN</sequence>
<dbReference type="InterPro" id="IPR012337">
    <property type="entry name" value="RNaseH-like_sf"/>
</dbReference>
<accession>A0AAV1J724</accession>
<dbReference type="Proteomes" id="UP001497472">
    <property type="component" value="Unassembled WGS sequence"/>
</dbReference>
<evidence type="ECO:0000313" key="2">
    <source>
        <dbReference type="EMBL" id="CAK1544338.1"/>
    </source>
</evidence>
<reference evidence="2 3" key="1">
    <citation type="submission" date="2023-11" db="EMBL/GenBank/DDBJ databases">
        <authorList>
            <person name="Okamura Y."/>
        </authorList>
    </citation>
    <scope>NUCLEOTIDE SEQUENCE [LARGE SCALE GENOMIC DNA]</scope>
</reference>
<dbReference type="SUPFAM" id="SSF53098">
    <property type="entry name" value="Ribonuclease H-like"/>
    <property type="match status" value="1"/>
</dbReference>